<feature type="transmembrane region" description="Helical" evidence="1">
    <location>
        <begin position="142"/>
        <end position="165"/>
    </location>
</feature>
<reference evidence="2 3" key="1">
    <citation type="submission" date="2018-05" db="EMBL/GenBank/DDBJ databases">
        <title>Genomic Encyclopedia of Type Strains, Phase IV (KMG-IV): sequencing the most valuable type-strain genomes for metagenomic binning, comparative biology and taxonomic classification.</title>
        <authorList>
            <person name="Goeker M."/>
        </authorList>
    </citation>
    <scope>NUCLEOTIDE SEQUENCE [LARGE SCALE GENOMIC DNA]</scope>
    <source>
        <strain evidence="2 3">DSM 28556</strain>
    </source>
</reference>
<dbReference type="OrthoDB" id="1653819at2"/>
<comment type="caution">
    <text evidence="2">The sequence shown here is derived from an EMBL/GenBank/DDBJ whole genome shotgun (WGS) entry which is preliminary data.</text>
</comment>
<gene>
    <name evidence="2" type="ORF">DFR56_12152</name>
</gene>
<feature type="transmembrane region" description="Helical" evidence="1">
    <location>
        <begin position="112"/>
        <end position="136"/>
    </location>
</feature>
<organism evidence="2 3">
    <name type="scientific">Pseudogracilibacillus auburnensis</name>
    <dbReference type="NCBI Taxonomy" id="1494959"/>
    <lineage>
        <taxon>Bacteria</taxon>
        <taxon>Bacillati</taxon>
        <taxon>Bacillota</taxon>
        <taxon>Bacilli</taxon>
        <taxon>Bacillales</taxon>
        <taxon>Bacillaceae</taxon>
        <taxon>Pseudogracilibacillus</taxon>
    </lineage>
</organism>
<keyword evidence="1" id="KW-1133">Transmembrane helix</keyword>
<evidence type="ECO:0000256" key="1">
    <source>
        <dbReference type="SAM" id="Phobius"/>
    </source>
</evidence>
<keyword evidence="1" id="KW-0812">Transmembrane</keyword>
<dbReference type="AlphaFoldDB" id="A0A2V3VLB3"/>
<sequence>MTLNTQLLTMLSMMIGGIYLGFATETFRRAAMTWKSNLILSYVFEICFWITQTCILFFVLYNVNEGELRFFIFLACLLGFSIYTVLFKAMYKRLLEFFIKIMKTTIKWTIQTINVLIIHPIKWTIQMIITILLYVVHVCRHLLFFLFKILFYPIKLLINVMKIILPEKVVKNITSMATFCSTIIYKLKKWLKKVFLKRR</sequence>
<protein>
    <submittedName>
        <fullName evidence="2">Spore cortex biosynthesis protein YabQ</fullName>
    </submittedName>
</protein>
<dbReference type="Pfam" id="PF09578">
    <property type="entry name" value="Spore_YabQ"/>
    <property type="match status" value="1"/>
</dbReference>
<evidence type="ECO:0000313" key="3">
    <source>
        <dbReference type="Proteomes" id="UP000247978"/>
    </source>
</evidence>
<name>A0A2V3VLB3_9BACI</name>
<accession>A0A2V3VLB3</accession>
<dbReference type="NCBIfam" id="TIGR02893">
    <property type="entry name" value="spore_yabQ"/>
    <property type="match status" value="1"/>
</dbReference>
<feature type="transmembrane region" description="Helical" evidence="1">
    <location>
        <begin position="68"/>
        <end position="91"/>
    </location>
</feature>
<keyword evidence="3" id="KW-1185">Reference proteome</keyword>
<dbReference type="Proteomes" id="UP000247978">
    <property type="component" value="Unassembled WGS sequence"/>
</dbReference>
<evidence type="ECO:0000313" key="2">
    <source>
        <dbReference type="EMBL" id="PXW81558.1"/>
    </source>
</evidence>
<feature type="transmembrane region" description="Helical" evidence="1">
    <location>
        <begin position="6"/>
        <end position="27"/>
    </location>
</feature>
<feature type="transmembrane region" description="Helical" evidence="1">
    <location>
        <begin position="39"/>
        <end position="62"/>
    </location>
</feature>
<proteinExistence type="predicted"/>
<dbReference type="InterPro" id="IPR019074">
    <property type="entry name" value="YabQ"/>
</dbReference>
<keyword evidence="1" id="KW-0472">Membrane</keyword>
<dbReference type="EMBL" id="QJJQ01000021">
    <property type="protein sequence ID" value="PXW81558.1"/>
    <property type="molecule type" value="Genomic_DNA"/>
</dbReference>
<dbReference type="RefSeq" id="WP_110397324.1">
    <property type="nucleotide sequence ID" value="NZ_JADIJL010000023.1"/>
</dbReference>